<proteinExistence type="predicted"/>
<sequence length="75" mass="8227">MFSGHPFLGAKNSESCLSQFSGKHEIRPVGSISNLILGFFVLAAKVQSLIFKIMSHFSFLVFGFCSCIKAELILV</sequence>
<dbReference type="Proteomes" id="UP000198371">
    <property type="component" value="Chromosome 2"/>
</dbReference>
<dbReference type="AlphaFoldDB" id="A0AAU8WMI8"/>
<accession>A0AAU8WMI8</accession>
<reference evidence="1 2" key="2">
    <citation type="submission" date="2017-06" db="EMBL/GenBank/DDBJ databases">
        <title>Complete genome sequence of Vibrio sp. 2521-89, a close relative of Vibrio cholerae isolated from lake water in New Mexico, USA.</title>
        <authorList>
            <person name="Liang K."/>
            <person name="Orata F.D."/>
            <person name="Winkjer N.S."/>
            <person name="Tarr C.L."/>
            <person name="Boucher Y."/>
        </authorList>
    </citation>
    <scope>NUCLEOTIDE SEQUENCE [LARGE SCALE GENOMIC DNA]</scope>
    <source>
        <strain evidence="1 2">2521-89</strain>
    </source>
</reference>
<name>A0AAU8WMI8_9VIBR</name>
<evidence type="ECO:0000313" key="1">
    <source>
        <dbReference type="EMBL" id="ASK53410.1"/>
    </source>
</evidence>
<keyword evidence="2" id="KW-1185">Reference proteome</keyword>
<reference evidence="2" key="1">
    <citation type="journal article" date="2017" name="Genome Announc.">
        <title>Complete Genome Sequence of Vibrio sp. Strain 2521-89, a Close Relative of Vibrio cholerae Isolated from Lake Water in New Mexico, USA.</title>
        <authorList>
            <person name="Liang K."/>
            <person name="Orata F.D."/>
            <person name="Winkjer N.S."/>
            <person name="Rowe L.A."/>
            <person name="Tarr C.L."/>
            <person name="Boucher Y."/>
        </authorList>
    </citation>
    <scope>NUCLEOTIDE SEQUENCE [LARGE SCALE GENOMIC DNA]</scope>
    <source>
        <strain evidence="2">2521-89</strain>
    </source>
</reference>
<protein>
    <submittedName>
        <fullName evidence="1">Uncharacterized protein</fullName>
    </submittedName>
</protein>
<evidence type="ECO:0000313" key="2">
    <source>
        <dbReference type="Proteomes" id="UP000198371"/>
    </source>
</evidence>
<gene>
    <name evidence="1" type="ORF">CEQ48_00820</name>
</gene>
<organism evidence="1 2">
    <name type="scientific">Vibrio tarriae</name>
    <dbReference type="NCBI Taxonomy" id="2014742"/>
    <lineage>
        <taxon>Bacteria</taxon>
        <taxon>Pseudomonadati</taxon>
        <taxon>Pseudomonadota</taxon>
        <taxon>Gammaproteobacteria</taxon>
        <taxon>Vibrionales</taxon>
        <taxon>Vibrionaceae</taxon>
        <taxon>Vibrio</taxon>
    </lineage>
</organism>
<dbReference type="KEGG" id="vti:CEQ48_00820"/>
<dbReference type="EMBL" id="CP022352">
    <property type="protein sequence ID" value="ASK53410.1"/>
    <property type="molecule type" value="Genomic_DNA"/>
</dbReference>